<evidence type="ECO:0000313" key="2">
    <source>
        <dbReference type="EMBL" id="MBO1228198.1"/>
    </source>
</evidence>
<keyword evidence="1" id="KW-1133">Transmembrane helix</keyword>
<dbReference type="RefSeq" id="WP_207572471.1">
    <property type="nucleotide sequence ID" value="NZ_JAFNLQ010000006.1"/>
</dbReference>
<dbReference type="EMBL" id="JAFNLT010000013">
    <property type="protein sequence ID" value="MBO1228198.1"/>
    <property type="molecule type" value="Genomic_DNA"/>
</dbReference>
<proteinExistence type="predicted"/>
<keyword evidence="1" id="KW-0812">Transmembrane</keyword>
<sequence length="58" mass="6666">MRKTLMTFLTIPFTTLPIALITNDFFIGMVLSVLASYGVYMFWDAFFDEKKTESKGNC</sequence>
<protein>
    <submittedName>
        <fullName evidence="2">Uncharacterized protein</fullName>
    </submittedName>
</protein>
<reference evidence="2 3" key="1">
    <citation type="submission" date="2021-03" db="EMBL/GenBank/DDBJ databases">
        <title>Staphylococci and Mammaliicocci in bats.</title>
        <authorList>
            <person name="Fountain K."/>
        </authorList>
    </citation>
    <scope>NUCLEOTIDE SEQUENCE [LARGE SCALE GENOMIC DNA]</scope>
    <source>
        <strain evidence="2 3">18_1_E_SW</strain>
    </source>
</reference>
<evidence type="ECO:0000313" key="3">
    <source>
        <dbReference type="Proteomes" id="UP000664081"/>
    </source>
</evidence>
<name>A0ABS3L3T0_9STAP</name>
<keyword evidence="1" id="KW-0472">Membrane</keyword>
<keyword evidence="3" id="KW-1185">Reference proteome</keyword>
<feature type="transmembrane region" description="Helical" evidence="1">
    <location>
        <begin position="25"/>
        <end position="43"/>
    </location>
</feature>
<gene>
    <name evidence="2" type="ORF">J3T88_12935</name>
</gene>
<dbReference type="Proteomes" id="UP000664081">
    <property type="component" value="Unassembled WGS sequence"/>
</dbReference>
<accession>A0ABS3L3T0</accession>
<evidence type="ECO:0000256" key="1">
    <source>
        <dbReference type="SAM" id="Phobius"/>
    </source>
</evidence>
<comment type="caution">
    <text evidence="2">The sequence shown here is derived from an EMBL/GenBank/DDBJ whole genome shotgun (WGS) entry which is preliminary data.</text>
</comment>
<organism evidence="2 3">
    <name type="scientific">Staphylococcus nepalensis</name>
    <dbReference type="NCBI Taxonomy" id="214473"/>
    <lineage>
        <taxon>Bacteria</taxon>
        <taxon>Bacillati</taxon>
        <taxon>Bacillota</taxon>
        <taxon>Bacilli</taxon>
        <taxon>Bacillales</taxon>
        <taxon>Staphylococcaceae</taxon>
        <taxon>Staphylococcus</taxon>
    </lineage>
</organism>